<dbReference type="InterPro" id="IPR000119">
    <property type="entry name" value="Hist_DNA-bd"/>
</dbReference>
<dbReference type="KEGG" id="cmaq:H0S70_06170"/>
<dbReference type="AlphaFoldDB" id="A0A7H1DZY8"/>
<dbReference type="PROSITE" id="PS00045">
    <property type="entry name" value="HISTONE_LIKE"/>
    <property type="match status" value="1"/>
</dbReference>
<sequence length="96" mass="10034">MNKSELIDAIAKDANITKVAAKAALESFISNVTATLKQKDGKVSLVGFGTFSVAERAARQGINPATKEPIKIAAKKVAKFKAGAELSDAVMSGKKK</sequence>
<gene>
    <name evidence="5" type="ORF">H0S70_06170</name>
</gene>
<dbReference type="PANTHER" id="PTHR33175">
    <property type="entry name" value="DNA-BINDING PROTEIN HU"/>
    <property type="match status" value="1"/>
</dbReference>
<dbReference type="Pfam" id="PF00216">
    <property type="entry name" value="Bac_DNA_binding"/>
    <property type="match status" value="1"/>
</dbReference>
<dbReference type="SMART" id="SM00411">
    <property type="entry name" value="BHL"/>
    <property type="match status" value="1"/>
</dbReference>
<dbReference type="SUPFAM" id="SSF47729">
    <property type="entry name" value="IHF-like DNA-binding proteins"/>
    <property type="match status" value="1"/>
</dbReference>
<evidence type="ECO:0000313" key="5">
    <source>
        <dbReference type="EMBL" id="QNS42546.1"/>
    </source>
</evidence>
<dbReference type="GO" id="GO:0030261">
    <property type="term" value="P:chromosome condensation"/>
    <property type="evidence" value="ECO:0007669"/>
    <property type="project" value="UniProtKB-KW"/>
</dbReference>
<dbReference type="InterPro" id="IPR020816">
    <property type="entry name" value="Histone-like_DNA-bd_CS"/>
</dbReference>
<proteinExistence type="inferred from homology"/>
<accession>A0A7H1DZY8</accession>
<evidence type="ECO:0000256" key="3">
    <source>
        <dbReference type="ARBA" id="ARBA00023125"/>
    </source>
</evidence>
<dbReference type="GO" id="GO:0005829">
    <property type="term" value="C:cytosol"/>
    <property type="evidence" value="ECO:0007669"/>
    <property type="project" value="TreeGrafter"/>
</dbReference>
<dbReference type="CDD" id="cd13831">
    <property type="entry name" value="HU"/>
    <property type="match status" value="1"/>
</dbReference>
<dbReference type="RefSeq" id="WP_055041284.1">
    <property type="nucleotide sequence ID" value="NZ_CP060203.1"/>
</dbReference>
<organism evidence="5 6">
    <name type="scientific">Chryseobacterium manosquense</name>
    <dbReference type="NCBI Taxonomy" id="2754694"/>
    <lineage>
        <taxon>Bacteria</taxon>
        <taxon>Pseudomonadati</taxon>
        <taxon>Bacteroidota</taxon>
        <taxon>Flavobacteriia</taxon>
        <taxon>Flavobacteriales</taxon>
        <taxon>Weeksellaceae</taxon>
        <taxon>Chryseobacterium group</taxon>
        <taxon>Chryseobacterium</taxon>
    </lineage>
</organism>
<dbReference type="InterPro" id="IPR010992">
    <property type="entry name" value="IHF-like_DNA-bd_dom_sf"/>
</dbReference>
<dbReference type="GO" id="GO:0030527">
    <property type="term" value="F:structural constituent of chromatin"/>
    <property type="evidence" value="ECO:0007669"/>
    <property type="project" value="InterPro"/>
</dbReference>
<name>A0A7H1DZY8_9FLAO</name>
<keyword evidence="2" id="KW-0226">DNA condensation</keyword>
<evidence type="ECO:0000256" key="4">
    <source>
        <dbReference type="RuleBase" id="RU003939"/>
    </source>
</evidence>
<keyword evidence="6" id="KW-1185">Reference proteome</keyword>
<dbReference type="PANTHER" id="PTHR33175:SF3">
    <property type="entry name" value="DNA-BINDING PROTEIN HU-BETA"/>
    <property type="match status" value="1"/>
</dbReference>
<reference evidence="5 6" key="1">
    <citation type="submission" date="2020-07" db="EMBL/GenBank/DDBJ databases">
        <title>Complete genome and description of Chryseobacterium manosquense strain Marseille-Q2069 sp. nov.</title>
        <authorList>
            <person name="Boxberger M."/>
        </authorList>
    </citation>
    <scope>NUCLEOTIDE SEQUENCE [LARGE SCALE GENOMIC DNA]</scope>
    <source>
        <strain evidence="5 6">Marseille-Q2069</strain>
    </source>
</reference>
<dbReference type="Proteomes" id="UP000516438">
    <property type="component" value="Chromosome"/>
</dbReference>
<comment type="similarity">
    <text evidence="1 4">Belongs to the bacterial histone-like protein family.</text>
</comment>
<dbReference type="Gene3D" id="4.10.520.10">
    <property type="entry name" value="IHF-like DNA-binding proteins"/>
    <property type="match status" value="1"/>
</dbReference>
<protein>
    <submittedName>
        <fullName evidence="5">HU family DNA-binding protein</fullName>
    </submittedName>
</protein>
<evidence type="ECO:0000256" key="2">
    <source>
        <dbReference type="ARBA" id="ARBA00023067"/>
    </source>
</evidence>
<evidence type="ECO:0000256" key="1">
    <source>
        <dbReference type="ARBA" id="ARBA00010529"/>
    </source>
</evidence>
<keyword evidence="3 5" id="KW-0238">DNA-binding</keyword>
<dbReference type="PRINTS" id="PR01727">
    <property type="entry name" value="DNABINDINGHU"/>
</dbReference>
<evidence type="ECO:0000313" key="6">
    <source>
        <dbReference type="Proteomes" id="UP000516438"/>
    </source>
</evidence>
<dbReference type="GO" id="GO:0003677">
    <property type="term" value="F:DNA binding"/>
    <property type="evidence" value="ECO:0007669"/>
    <property type="project" value="UniProtKB-KW"/>
</dbReference>
<dbReference type="EMBL" id="CP060203">
    <property type="protein sequence ID" value="QNS42546.1"/>
    <property type="molecule type" value="Genomic_DNA"/>
</dbReference>